<dbReference type="RefSeq" id="WP_240355339.1">
    <property type="nucleotide sequence ID" value="NZ_BLKZ01000001.1"/>
</dbReference>
<comment type="caution">
    <text evidence="1">The sequence shown here is derived from an EMBL/GenBank/DDBJ whole genome shotgun (WGS) entry which is preliminary data.</text>
</comment>
<dbReference type="Proteomes" id="UP000465360">
    <property type="component" value="Unassembled WGS sequence"/>
</dbReference>
<dbReference type="EMBL" id="BLKZ01000001">
    <property type="protein sequence ID" value="GFG88479.1"/>
    <property type="molecule type" value="Genomic_DNA"/>
</dbReference>
<evidence type="ECO:0000313" key="2">
    <source>
        <dbReference type="Proteomes" id="UP000465360"/>
    </source>
</evidence>
<keyword evidence="2" id="KW-1185">Reference proteome</keyword>
<organism evidence="1 2">
    <name type="scientific">Mycobacterium bourgelatii</name>
    <dbReference type="NCBI Taxonomy" id="1273442"/>
    <lineage>
        <taxon>Bacteria</taxon>
        <taxon>Bacillati</taxon>
        <taxon>Actinomycetota</taxon>
        <taxon>Actinomycetes</taxon>
        <taxon>Mycobacteriales</taxon>
        <taxon>Mycobacteriaceae</taxon>
        <taxon>Mycobacterium</taxon>
    </lineage>
</organism>
<name>A0A7I9YIP0_MYCBU</name>
<reference evidence="1 2" key="1">
    <citation type="journal article" date="2019" name="Emerg. Microbes Infect.">
        <title>Comprehensive subspecies identification of 175 nontuberculous mycobacteria species based on 7547 genomic profiles.</title>
        <authorList>
            <person name="Matsumoto Y."/>
            <person name="Kinjo T."/>
            <person name="Motooka D."/>
            <person name="Nabeya D."/>
            <person name="Jung N."/>
            <person name="Uechi K."/>
            <person name="Horii T."/>
            <person name="Iida T."/>
            <person name="Fujita J."/>
            <person name="Nakamura S."/>
        </authorList>
    </citation>
    <scope>NUCLEOTIDE SEQUENCE [LARGE SCALE GENOMIC DNA]</scope>
    <source>
        <strain evidence="1 2">JCM 30725</strain>
    </source>
</reference>
<protein>
    <submittedName>
        <fullName evidence="1">Uncharacterized protein</fullName>
    </submittedName>
</protein>
<evidence type="ECO:0000313" key="1">
    <source>
        <dbReference type="EMBL" id="GFG88479.1"/>
    </source>
</evidence>
<proteinExistence type="predicted"/>
<gene>
    <name evidence="1" type="ORF">MBOU_05210</name>
</gene>
<sequence>MGNRANFVVVKDQDWQLYYSHWAGCRMLDALIAGPELALRYVQSLRPCGKNEWVSPLWADGGGVVDLDRRRVLFFGDGMMVDMNERRAVMRVLAEVWRDYEVVWAYDGTAELAGYVGAELRPESWDRQFKLRLARNRNSLCHLVSVVGDDGRLRFWPLWWHLSKAWLGPALLDRLPGRGVARLTLGKIPEGGVHIDVPRKTLGAWQTADTMGIFQALPDIWKGWKTECWDDRFEEQLTRCEGTLRLPELNLLSGIDNAQKWISDRVFQSHADSPAGQILKLAELLAPLGPDLEVSDEAVPDCGVRPRSGEWARFVAACNSVRETHVRSA</sequence>
<accession>A0A7I9YIP0</accession>
<dbReference type="AlphaFoldDB" id="A0A7I9YIP0"/>